<feature type="compositionally biased region" description="Polar residues" evidence="1">
    <location>
        <begin position="175"/>
        <end position="188"/>
    </location>
</feature>
<evidence type="ECO:0000313" key="3">
    <source>
        <dbReference type="Proteomes" id="UP000813462"/>
    </source>
</evidence>
<dbReference type="Proteomes" id="UP000813462">
    <property type="component" value="Unassembled WGS sequence"/>
</dbReference>
<accession>A0A978VZT6</accession>
<dbReference type="EMBL" id="JAEACU010000001">
    <property type="protein sequence ID" value="KAH7545220.1"/>
    <property type="molecule type" value="Genomic_DNA"/>
</dbReference>
<gene>
    <name evidence="2" type="ORF">FEM48_Zijuj01G0070600</name>
</gene>
<reference evidence="2" key="1">
    <citation type="journal article" date="2021" name="Front. Plant Sci.">
        <title>Chromosome-Scale Genome Assembly for Chinese Sour Jujube and Insights Into Its Genome Evolution and Domestication Signature.</title>
        <authorList>
            <person name="Shen L.-Y."/>
            <person name="Luo H."/>
            <person name="Wang X.-L."/>
            <person name="Wang X.-M."/>
            <person name="Qiu X.-J."/>
            <person name="Liu H."/>
            <person name="Zhou S.-S."/>
            <person name="Jia K.-H."/>
            <person name="Nie S."/>
            <person name="Bao Y.-T."/>
            <person name="Zhang R.-G."/>
            <person name="Yun Q.-Z."/>
            <person name="Chai Y.-H."/>
            <person name="Lu J.-Y."/>
            <person name="Li Y."/>
            <person name="Zhao S.-W."/>
            <person name="Mao J.-F."/>
            <person name="Jia S.-G."/>
            <person name="Mao Y.-M."/>
        </authorList>
    </citation>
    <scope>NUCLEOTIDE SEQUENCE</scope>
    <source>
        <strain evidence="2">AT0</strain>
        <tissue evidence="2">Leaf</tissue>
    </source>
</reference>
<sequence length="197" mass="20984">MIENGSSQLSQTLTVVNNVSQDFYNAFVLSGVVSDVIPGLPTDAFSVNTKSNSVSDGVIKTDDVSDIWSTDPLYIVQEKSKCSIPLPTVTSNGVSVQNFLSAATMINSESCPTENQNLSQIDIHAEEIPNESTFEIVGDLPSELASNLPTMESVEALPNDFASTLKVSDAQNSVLTTPVSDNPQNSPVTLPALKSFK</sequence>
<comment type="caution">
    <text evidence="2">The sequence shown here is derived from an EMBL/GenBank/DDBJ whole genome shotgun (WGS) entry which is preliminary data.</text>
</comment>
<evidence type="ECO:0000256" key="1">
    <source>
        <dbReference type="SAM" id="MobiDB-lite"/>
    </source>
</evidence>
<name>A0A978VZT6_ZIZJJ</name>
<dbReference type="AlphaFoldDB" id="A0A978VZT6"/>
<evidence type="ECO:0000313" key="2">
    <source>
        <dbReference type="EMBL" id="KAH7545220.1"/>
    </source>
</evidence>
<protein>
    <submittedName>
        <fullName evidence="2">Uncharacterized protein</fullName>
    </submittedName>
</protein>
<organism evidence="2 3">
    <name type="scientific">Ziziphus jujuba var. spinosa</name>
    <dbReference type="NCBI Taxonomy" id="714518"/>
    <lineage>
        <taxon>Eukaryota</taxon>
        <taxon>Viridiplantae</taxon>
        <taxon>Streptophyta</taxon>
        <taxon>Embryophyta</taxon>
        <taxon>Tracheophyta</taxon>
        <taxon>Spermatophyta</taxon>
        <taxon>Magnoliopsida</taxon>
        <taxon>eudicotyledons</taxon>
        <taxon>Gunneridae</taxon>
        <taxon>Pentapetalae</taxon>
        <taxon>rosids</taxon>
        <taxon>fabids</taxon>
        <taxon>Rosales</taxon>
        <taxon>Rhamnaceae</taxon>
        <taxon>Paliureae</taxon>
        <taxon>Ziziphus</taxon>
    </lineage>
</organism>
<feature type="region of interest" description="Disordered" evidence="1">
    <location>
        <begin position="175"/>
        <end position="197"/>
    </location>
</feature>
<proteinExistence type="predicted"/>